<dbReference type="InterPro" id="IPR025392">
    <property type="entry name" value="DUF4124"/>
</dbReference>
<feature type="transmembrane region" description="Helical" evidence="2">
    <location>
        <begin position="6"/>
        <end position="25"/>
    </location>
</feature>
<reference evidence="4 5" key="1">
    <citation type="journal article" date="2022" name="IScience">
        <title>An ultrasensitive nanofiber-based assay for enzymatic hydrolysis and deep-sea microbial degradation of cellulose.</title>
        <authorList>
            <person name="Tsudome M."/>
            <person name="Tachioka M."/>
            <person name="Miyazaki M."/>
            <person name="Uchimura K."/>
            <person name="Tsuda M."/>
            <person name="Takaki Y."/>
            <person name="Deguchi S."/>
        </authorList>
    </citation>
    <scope>NUCLEOTIDE SEQUENCE [LARGE SCALE GENOMIC DNA]</scope>
    <source>
        <strain evidence="4 5">GE09</strain>
    </source>
</reference>
<dbReference type="KEGG" id="marq:MARGE09_P1295"/>
<dbReference type="RefSeq" id="WP_236986569.1">
    <property type="nucleotide sequence ID" value="NZ_AP023086.1"/>
</dbReference>
<protein>
    <recommendedName>
        <fullName evidence="3">DUF4124 domain-containing protein</fullName>
    </recommendedName>
</protein>
<dbReference type="AlphaFoldDB" id="A0AAN2BJK2"/>
<keyword evidence="2" id="KW-0812">Transmembrane</keyword>
<evidence type="ECO:0000256" key="2">
    <source>
        <dbReference type="SAM" id="Phobius"/>
    </source>
</evidence>
<evidence type="ECO:0000259" key="3">
    <source>
        <dbReference type="Pfam" id="PF13511"/>
    </source>
</evidence>
<dbReference type="Pfam" id="PF13511">
    <property type="entry name" value="DUF4124"/>
    <property type="match status" value="1"/>
</dbReference>
<dbReference type="EMBL" id="AP023086">
    <property type="protein sequence ID" value="BCD97095.1"/>
    <property type="molecule type" value="Genomic_DNA"/>
</dbReference>
<keyword evidence="2" id="KW-1133">Transmembrane helix</keyword>
<feature type="domain" description="DUF4124" evidence="3">
    <location>
        <begin position="75"/>
        <end position="113"/>
    </location>
</feature>
<keyword evidence="5" id="KW-1185">Reference proteome</keyword>
<organism evidence="4 5">
    <name type="scientific">Marinagarivorans cellulosilyticus</name>
    <dbReference type="NCBI Taxonomy" id="2721545"/>
    <lineage>
        <taxon>Bacteria</taxon>
        <taxon>Pseudomonadati</taxon>
        <taxon>Pseudomonadota</taxon>
        <taxon>Gammaproteobacteria</taxon>
        <taxon>Cellvibrionales</taxon>
        <taxon>Cellvibrionaceae</taxon>
        <taxon>Marinagarivorans</taxon>
    </lineage>
</organism>
<feature type="region of interest" description="Disordered" evidence="1">
    <location>
        <begin position="115"/>
        <end position="144"/>
    </location>
</feature>
<dbReference type="Proteomes" id="UP001320119">
    <property type="component" value="Chromosome"/>
</dbReference>
<evidence type="ECO:0000256" key="1">
    <source>
        <dbReference type="SAM" id="MobiDB-lite"/>
    </source>
</evidence>
<accession>A0AAN2BJK2</accession>
<sequence length="180" mass="19834">MKWLMVKMVMMLAIGFGILNYALYLKTGKSPLADMDWSMPKFTVPDMATLKDAIPDVDLPSMPGIGEHAEGKPIEVYKWVDADGVINYSQTKPESSVSAEVMMVDPETNVVQADKLPEPTPEPEQPVAEVKPAPSLPDMSLLPTPDRVKQLMDDAKGIQTKMDDRAKMLESVVNGAMQEK</sequence>
<keyword evidence="2" id="KW-0472">Membrane</keyword>
<gene>
    <name evidence="4" type="ORF">MARGE09_P1295</name>
</gene>
<evidence type="ECO:0000313" key="5">
    <source>
        <dbReference type="Proteomes" id="UP001320119"/>
    </source>
</evidence>
<name>A0AAN2BJK2_9GAMM</name>
<proteinExistence type="predicted"/>
<evidence type="ECO:0000313" key="4">
    <source>
        <dbReference type="EMBL" id="BCD97095.1"/>
    </source>
</evidence>